<reference evidence="2" key="1">
    <citation type="submission" date="2019-12" db="EMBL/GenBank/DDBJ databases">
        <title>An insight into the sialome of adult female Ixodes ricinus ticks feeding for 6 days.</title>
        <authorList>
            <person name="Perner J."/>
            <person name="Ribeiro J.M.C."/>
        </authorList>
    </citation>
    <scope>NUCLEOTIDE SEQUENCE</scope>
    <source>
        <strain evidence="2">Semi-engorged</strain>
        <tissue evidence="2">Salivary glands</tissue>
    </source>
</reference>
<sequence length="232" mass="26693">MFRRYIITMPLYLLLIGKCHTNASRHHKSVSSLEIFLNTFVRMVQEEMHERLNVSMYHVQMPDHLDSMSGRRIKLGKDRLARIFGLSFKFGRSGNCGRYIEKGKNTLRCPVKFDDLLIQLPLLDNEETVYVAHVTVKGALDFRQDRNGTTFHRFILLNQQYEMRNSNGKPVNPPPAPYCLKAKSPYGLKAILQKKLENLIVKGEFKNAVLSALKSMQQTKDMIGSKTSITFL</sequence>
<dbReference type="EMBL" id="GIFC01014766">
    <property type="protein sequence ID" value="MXU96849.1"/>
    <property type="molecule type" value="Transcribed_RNA"/>
</dbReference>
<feature type="chain" id="PRO_5025395643" evidence="1">
    <location>
        <begin position="22"/>
        <end position="232"/>
    </location>
</feature>
<protein>
    <submittedName>
        <fullName evidence="2">Putative secreted protein</fullName>
    </submittedName>
</protein>
<organism evidence="2">
    <name type="scientific">Ixodes ricinus</name>
    <name type="common">Common tick</name>
    <name type="synonym">Acarus ricinus</name>
    <dbReference type="NCBI Taxonomy" id="34613"/>
    <lineage>
        <taxon>Eukaryota</taxon>
        <taxon>Metazoa</taxon>
        <taxon>Ecdysozoa</taxon>
        <taxon>Arthropoda</taxon>
        <taxon>Chelicerata</taxon>
        <taxon>Arachnida</taxon>
        <taxon>Acari</taxon>
        <taxon>Parasitiformes</taxon>
        <taxon>Ixodida</taxon>
        <taxon>Ixodoidea</taxon>
        <taxon>Ixodidae</taxon>
        <taxon>Ixodinae</taxon>
        <taxon>Ixodes</taxon>
    </lineage>
</organism>
<keyword evidence="1" id="KW-0732">Signal</keyword>
<feature type="signal peptide" evidence="1">
    <location>
        <begin position="1"/>
        <end position="21"/>
    </location>
</feature>
<dbReference type="AlphaFoldDB" id="A0A6B0V4A1"/>
<proteinExistence type="predicted"/>
<name>A0A6B0V4A1_IXORI</name>
<evidence type="ECO:0000313" key="2">
    <source>
        <dbReference type="EMBL" id="MXU96849.1"/>
    </source>
</evidence>
<accession>A0A6B0V4A1</accession>
<evidence type="ECO:0000256" key="1">
    <source>
        <dbReference type="SAM" id="SignalP"/>
    </source>
</evidence>